<dbReference type="InterPro" id="IPR011048">
    <property type="entry name" value="Haem_d1_sf"/>
</dbReference>
<gene>
    <name evidence="3" type="ORF">CTheo_362</name>
</gene>
<dbReference type="Proteomes" id="UP000383932">
    <property type="component" value="Unassembled WGS sequence"/>
</dbReference>
<comment type="similarity">
    <text evidence="1">Belongs to the cycloisomerase 2 family.</text>
</comment>
<dbReference type="InterPro" id="IPR015943">
    <property type="entry name" value="WD40/YVTN_repeat-like_dom_sf"/>
</dbReference>
<name>A0A5N5QWG5_9AGAM</name>
<dbReference type="GO" id="GO:0017057">
    <property type="term" value="F:6-phosphogluconolactonase activity"/>
    <property type="evidence" value="ECO:0007669"/>
    <property type="project" value="TreeGrafter"/>
</dbReference>
<reference evidence="3 4" key="1">
    <citation type="journal article" date="2019" name="Fungal Biol. Biotechnol.">
        <title>Draft genome sequence of fastidious pathogen Ceratobasidium theobromae, which causes vascular-streak dieback in Theobroma cacao.</title>
        <authorList>
            <person name="Ali S.S."/>
            <person name="Asman A."/>
            <person name="Shao J."/>
            <person name="Firmansyah A.P."/>
            <person name="Susilo A.W."/>
            <person name="Rosmana A."/>
            <person name="McMahon P."/>
            <person name="Junaid M."/>
            <person name="Guest D."/>
            <person name="Kheng T.Y."/>
            <person name="Meinhardt L.W."/>
            <person name="Bailey B.A."/>
        </authorList>
    </citation>
    <scope>NUCLEOTIDE SEQUENCE [LARGE SCALE GENOMIC DNA]</scope>
    <source>
        <strain evidence="3 4">CT2</strain>
    </source>
</reference>
<feature type="chain" id="PRO_5024467118" description="6-phosphogluconolactonase" evidence="2">
    <location>
        <begin position="20"/>
        <end position="387"/>
    </location>
</feature>
<evidence type="ECO:0000256" key="2">
    <source>
        <dbReference type="SAM" id="SignalP"/>
    </source>
</evidence>
<accession>A0A5N5QWG5</accession>
<dbReference type="EMBL" id="SSOP01000003">
    <property type="protein sequence ID" value="KAB5596090.1"/>
    <property type="molecule type" value="Genomic_DNA"/>
</dbReference>
<dbReference type="Pfam" id="PF10282">
    <property type="entry name" value="Lactonase"/>
    <property type="match status" value="1"/>
</dbReference>
<evidence type="ECO:0008006" key="5">
    <source>
        <dbReference type="Google" id="ProtNLM"/>
    </source>
</evidence>
<sequence length="387" mass="41581">MVYSSNLIIVLSLVSSTLAGNWFNNQLWATTYAGAFSTFNFNTDTRALTNVSTSLDAGYQPGWVTNHPWLPVLYTVERGKSEGGVYAWKYDREGKVTKLSSAGTNGASAVHCDISPDGKTLAVPNIAGGNMAVFAVSWDGTFGSEPSAMFTFPFTTVGPNVKEQSASRPHQAAFDGNSRNMYVPNLGTDRVHVFQVLGAGRLKQLDDIILPDGSGPRHLTFWPPMGPSSFMYLVNQLSNTVMVFDISTKARGASPKLIQTISTLGAGLPPTAPNVNASASEVVVTPDTRFLIAANRNAPSENGQDTLASFSINPYGRGSHLKFLSLTGTGGKNPRHHAIDPTGRYIAIANQDSGINIVERNAWNGEFKGVVANYTTKSPVSVLWRPF</sequence>
<dbReference type="InterPro" id="IPR019405">
    <property type="entry name" value="Lactonase_7-beta_prop"/>
</dbReference>
<dbReference type="InterPro" id="IPR050282">
    <property type="entry name" value="Cycloisomerase_2"/>
</dbReference>
<organism evidence="3 4">
    <name type="scientific">Ceratobasidium theobromae</name>
    <dbReference type="NCBI Taxonomy" id="1582974"/>
    <lineage>
        <taxon>Eukaryota</taxon>
        <taxon>Fungi</taxon>
        <taxon>Dikarya</taxon>
        <taxon>Basidiomycota</taxon>
        <taxon>Agaricomycotina</taxon>
        <taxon>Agaricomycetes</taxon>
        <taxon>Cantharellales</taxon>
        <taxon>Ceratobasidiaceae</taxon>
        <taxon>Ceratobasidium</taxon>
    </lineage>
</organism>
<keyword evidence="2" id="KW-0732">Signal</keyword>
<feature type="signal peptide" evidence="2">
    <location>
        <begin position="1"/>
        <end position="19"/>
    </location>
</feature>
<dbReference type="PANTHER" id="PTHR30344:SF1">
    <property type="entry name" value="6-PHOSPHOGLUCONOLACTONASE"/>
    <property type="match status" value="1"/>
</dbReference>
<dbReference type="Gene3D" id="2.130.10.10">
    <property type="entry name" value="YVTN repeat-like/Quinoprotein amine dehydrogenase"/>
    <property type="match status" value="1"/>
</dbReference>
<evidence type="ECO:0000313" key="4">
    <source>
        <dbReference type="Proteomes" id="UP000383932"/>
    </source>
</evidence>
<dbReference type="PANTHER" id="PTHR30344">
    <property type="entry name" value="6-PHOSPHOGLUCONOLACTONASE-RELATED"/>
    <property type="match status" value="1"/>
</dbReference>
<evidence type="ECO:0000256" key="1">
    <source>
        <dbReference type="ARBA" id="ARBA00005564"/>
    </source>
</evidence>
<dbReference type="AlphaFoldDB" id="A0A5N5QWG5"/>
<comment type="caution">
    <text evidence="3">The sequence shown here is derived from an EMBL/GenBank/DDBJ whole genome shotgun (WGS) entry which is preliminary data.</text>
</comment>
<keyword evidence="4" id="KW-1185">Reference proteome</keyword>
<protein>
    <recommendedName>
        <fullName evidence="5">6-phosphogluconolactonase</fullName>
    </recommendedName>
</protein>
<proteinExistence type="inferred from homology"/>
<dbReference type="OrthoDB" id="9972196at2759"/>
<evidence type="ECO:0000313" key="3">
    <source>
        <dbReference type="EMBL" id="KAB5596090.1"/>
    </source>
</evidence>
<dbReference type="SUPFAM" id="SSF51004">
    <property type="entry name" value="C-terminal (heme d1) domain of cytochrome cd1-nitrite reductase"/>
    <property type="match status" value="1"/>
</dbReference>